<dbReference type="Pfam" id="PF08817">
    <property type="entry name" value="YukD"/>
    <property type="match status" value="1"/>
</dbReference>
<dbReference type="InterPro" id="IPR024962">
    <property type="entry name" value="YukD-like"/>
</dbReference>
<dbReference type="EMBL" id="FMYM01000004">
    <property type="protein sequence ID" value="SDB95811.1"/>
    <property type="molecule type" value="Genomic_DNA"/>
</dbReference>
<dbReference type="Proteomes" id="UP000242662">
    <property type="component" value="Unassembled WGS sequence"/>
</dbReference>
<accession>A0A1G6HNL0</accession>
<dbReference type="OrthoDB" id="2437963at2"/>
<organism evidence="1 2">
    <name type="scientific">Shouchella lonarensis</name>
    <dbReference type="NCBI Taxonomy" id="1464122"/>
    <lineage>
        <taxon>Bacteria</taxon>
        <taxon>Bacillati</taxon>
        <taxon>Bacillota</taxon>
        <taxon>Bacilli</taxon>
        <taxon>Bacillales</taxon>
        <taxon>Bacillaceae</taxon>
        <taxon>Shouchella</taxon>
    </lineage>
</organism>
<gene>
    <name evidence="1" type="ORF">SAMN05421737_10495</name>
</gene>
<reference evidence="2" key="1">
    <citation type="submission" date="2016-09" db="EMBL/GenBank/DDBJ databases">
        <authorList>
            <person name="Varghese N."/>
            <person name="Submissions S."/>
        </authorList>
    </citation>
    <scope>NUCLEOTIDE SEQUENCE [LARGE SCALE GENOMIC DNA]</scope>
    <source>
        <strain evidence="2">25nlg</strain>
    </source>
</reference>
<dbReference type="STRING" id="1464122.SAMN05421737_10495"/>
<evidence type="ECO:0000313" key="2">
    <source>
        <dbReference type="Proteomes" id="UP000242662"/>
    </source>
</evidence>
<keyword evidence="2" id="KW-1185">Reference proteome</keyword>
<dbReference type="Gene3D" id="3.10.20.90">
    <property type="entry name" value="Phosphatidylinositol 3-kinase Catalytic Subunit, Chain A, domain 1"/>
    <property type="match status" value="1"/>
</dbReference>
<name>A0A1G6HNL0_9BACI</name>
<dbReference type="AlphaFoldDB" id="A0A1G6HNL0"/>
<dbReference type="RefSeq" id="WP_090775222.1">
    <property type="nucleotide sequence ID" value="NZ_FMYM01000004.1"/>
</dbReference>
<protein>
    <submittedName>
        <fullName evidence="1">Uncharacterized ubiquitin-like protein YukD</fullName>
    </submittedName>
</protein>
<evidence type="ECO:0000313" key="1">
    <source>
        <dbReference type="EMBL" id="SDB95811.1"/>
    </source>
</evidence>
<sequence length="79" mass="8991">MYIQVTVDLNNYTEKQINLRLSDQYTATKFVDIVWEVEGLTATCREGRWIRVKNKSQVIGGDQVLADHGVTNGDHLVIL</sequence>
<proteinExistence type="predicted"/>